<name>A0AAX0WNR2_9GAMM</name>
<dbReference type="PANTHER" id="PTHR48073">
    <property type="entry name" value="O-SUCCINYLBENZOATE SYNTHASE-RELATED"/>
    <property type="match status" value="1"/>
</dbReference>
<dbReference type="PANTHER" id="PTHR48073:SF2">
    <property type="entry name" value="O-SUCCINYLBENZOATE SYNTHASE"/>
    <property type="match status" value="1"/>
</dbReference>
<evidence type="ECO:0000313" key="5">
    <source>
        <dbReference type="Proteomes" id="UP000192511"/>
    </source>
</evidence>
<comment type="caution">
    <text evidence="4">The sequence shown here is derived from an EMBL/GenBank/DDBJ whole genome shotgun (WGS) entry which is preliminary data.</text>
</comment>
<sequence length="376" mass="42302">MDLASLKMYRLKYKLPRPFSIATYTWTHLETILVQLHYNHFIGIGEAAPFALSTGETYDYVVSQLEEFKRYAINPDDAPHVFYKLLQDNMNSFHAAAALDSAFHDLLGKIKNKPVYELFGNEKNLSPNSLTIPVLGLKETKEYALSILQNHPQVQLIKIKLDNDKINPEIARVIKDVFAENVAYIIDPNQSFKDSHQAIDVLKEIQSILGTIIAIEQPVEKHDYQGLCDIKSQFDGVDIYADESMVGMDELEKLIRMKAVNGVNIKIQKAGGIWKARLLAQRALEAGLKVMVGSMLEGPLSVAAGIHFAASMSNVAFTDLDSDLFLFQDLKEPIFTQSPYIQGMRIPFKKPGLGIEVNEHALKHLALQKVLIYEEL</sequence>
<dbReference type="SUPFAM" id="SSF51604">
    <property type="entry name" value="Enolase C-terminal domain-like"/>
    <property type="match status" value="1"/>
</dbReference>
<evidence type="ECO:0008006" key="6">
    <source>
        <dbReference type="Google" id="ProtNLM"/>
    </source>
</evidence>
<dbReference type="SFLD" id="SFLDG00180">
    <property type="entry name" value="muconate_cycloisomerase"/>
    <property type="match status" value="1"/>
</dbReference>
<feature type="domain" description="Mandelate racemase/muconate lactonizing enzyme N-terminal" evidence="2">
    <location>
        <begin position="14"/>
        <end position="120"/>
    </location>
</feature>
<dbReference type="Proteomes" id="UP000192511">
    <property type="component" value="Unassembled WGS sequence"/>
</dbReference>
<dbReference type="Gene3D" id="3.20.20.120">
    <property type="entry name" value="Enolase-like C-terminal domain"/>
    <property type="match status" value="1"/>
</dbReference>
<dbReference type="InterPro" id="IPR029017">
    <property type="entry name" value="Enolase-like_N"/>
</dbReference>
<gene>
    <name evidence="4" type="ORF">A6J39_003595</name>
</gene>
<dbReference type="SFLD" id="SFLDS00001">
    <property type="entry name" value="Enolase"/>
    <property type="match status" value="1"/>
</dbReference>
<keyword evidence="1" id="KW-0479">Metal-binding</keyword>
<dbReference type="GO" id="GO:0003824">
    <property type="term" value="F:catalytic activity"/>
    <property type="evidence" value="ECO:0007669"/>
    <property type="project" value="UniProtKB-ARBA"/>
</dbReference>
<dbReference type="Pfam" id="PF02746">
    <property type="entry name" value="MR_MLE_N"/>
    <property type="match status" value="1"/>
</dbReference>
<dbReference type="InterPro" id="IPR036849">
    <property type="entry name" value="Enolase-like_C_sf"/>
</dbReference>
<protein>
    <recommendedName>
        <fullName evidence="6">Dipeptide epimerase</fullName>
    </recommendedName>
</protein>
<feature type="domain" description="Enolase C-terminal" evidence="3">
    <location>
        <begin position="155"/>
        <end position="360"/>
    </location>
</feature>
<dbReference type="Gene3D" id="3.30.390.10">
    <property type="entry name" value="Enolase-like, N-terminal domain"/>
    <property type="match status" value="1"/>
</dbReference>
<accession>A0AAX0WNR2</accession>
<evidence type="ECO:0000313" key="4">
    <source>
        <dbReference type="EMBL" id="PNL60368.1"/>
    </source>
</evidence>
<evidence type="ECO:0000256" key="1">
    <source>
        <dbReference type="ARBA" id="ARBA00022723"/>
    </source>
</evidence>
<evidence type="ECO:0000259" key="2">
    <source>
        <dbReference type="Pfam" id="PF02746"/>
    </source>
</evidence>
<keyword evidence="5" id="KW-1185">Reference proteome</keyword>
<dbReference type="SUPFAM" id="SSF54826">
    <property type="entry name" value="Enolase N-terminal domain-like"/>
    <property type="match status" value="1"/>
</dbReference>
<reference evidence="4" key="1">
    <citation type="submission" date="2017-12" db="EMBL/GenBank/DDBJ databases">
        <title>FDA dAtabase for Regulatory Grade micrObial Sequences (FDA-ARGOS): Supporting development and validation of Infectious Disease Dx tests.</title>
        <authorList>
            <person name="Kerrigan L."/>
            <person name="Tallon L.J."/>
            <person name="Sadzewicz L."/>
            <person name="Sengamalay N."/>
            <person name="Ott S."/>
            <person name="Godinez A."/>
            <person name="Nagaraj S."/>
            <person name="Vavikolanu K."/>
            <person name="Vyas G."/>
            <person name="Nadendla S."/>
            <person name="Aluvathingal J."/>
            <person name="Sichtig H."/>
        </authorList>
    </citation>
    <scope>NUCLEOTIDE SEQUENCE [LARGE SCALE GENOMIC DNA]</scope>
    <source>
        <strain evidence="4">FDAARGOS_200</strain>
    </source>
</reference>
<dbReference type="EMBL" id="NBTX02000004">
    <property type="protein sequence ID" value="PNL60368.1"/>
    <property type="molecule type" value="Genomic_DNA"/>
</dbReference>
<dbReference type="Pfam" id="PF13378">
    <property type="entry name" value="MR_MLE_C"/>
    <property type="match status" value="1"/>
</dbReference>
<dbReference type="InterPro" id="IPR029065">
    <property type="entry name" value="Enolase_C-like"/>
</dbReference>
<dbReference type="InterPro" id="IPR013341">
    <property type="entry name" value="Mandelate_racemase_N_dom"/>
</dbReference>
<organism evidence="4 5">
    <name type="scientific">Legionella anisa</name>
    <dbReference type="NCBI Taxonomy" id="28082"/>
    <lineage>
        <taxon>Bacteria</taxon>
        <taxon>Pseudomonadati</taxon>
        <taxon>Pseudomonadota</taxon>
        <taxon>Gammaproteobacteria</taxon>
        <taxon>Legionellales</taxon>
        <taxon>Legionellaceae</taxon>
        <taxon>Legionella</taxon>
    </lineage>
</organism>
<dbReference type="AlphaFoldDB" id="A0AAX0WNR2"/>
<dbReference type="GO" id="GO:0046872">
    <property type="term" value="F:metal ion binding"/>
    <property type="evidence" value="ECO:0007669"/>
    <property type="project" value="UniProtKB-KW"/>
</dbReference>
<evidence type="ECO:0000259" key="3">
    <source>
        <dbReference type="Pfam" id="PF13378"/>
    </source>
</evidence>
<dbReference type="GO" id="GO:0006518">
    <property type="term" value="P:peptide metabolic process"/>
    <property type="evidence" value="ECO:0007669"/>
    <property type="project" value="UniProtKB-ARBA"/>
</dbReference>
<dbReference type="RefSeq" id="WP_019234130.1">
    <property type="nucleotide sequence ID" value="NZ_CAAAHR010000002.1"/>
</dbReference>
<dbReference type="GeneID" id="98064747"/>
<proteinExistence type="predicted"/>